<proteinExistence type="predicted"/>
<reference evidence="6" key="1">
    <citation type="submission" date="2013-04" db="EMBL/GenBank/DDBJ databases">
        <title>Thioclava sp. 13D2W-2 Genome Sequencing.</title>
        <authorList>
            <person name="Lai Q."/>
            <person name="Li G."/>
            <person name="Shao Z."/>
        </authorList>
    </citation>
    <scope>NUCLEOTIDE SEQUENCE [LARGE SCALE GENOMIC DNA]</scope>
    <source>
        <strain evidence="6">13D2W-2</strain>
    </source>
</reference>
<sequence>MTTPPLLTDREALERHRMRAARAPELFLHEDAAAELSERLLEVNRTFTAPALITAFPEPWRDSLPGAKLVRDDDVLDLEEGAHDLVVHAMCLHWANDPVGQMVQAARALQPDGLFLAVLFGGQTLNELRAALAQAEAAITGGLSPRILPMGEIRDLGALIQRAGFALPVADAVMRKVTYETPLRLLSDLRAMGETNALASRNRRFLRRDVLAEALRLYSESYQEPDGRIRASFEMVWLTGWKPHPDQQKPLRPGSAAQRLADALGVPERPTGDKPGRA</sequence>
<dbReference type="SUPFAM" id="SSF53335">
    <property type="entry name" value="S-adenosyl-L-methionine-dependent methyltransferases"/>
    <property type="match status" value="1"/>
</dbReference>
<dbReference type="Proteomes" id="UP000028607">
    <property type="component" value="Unassembled WGS sequence"/>
</dbReference>
<keyword evidence="1" id="KW-0489">Methyltransferase</keyword>
<dbReference type="GO" id="GO:0032259">
    <property type="term" value="P:methylation"/>
    <property type="evidence" value="ECO:0007669"/>
    <property type="project" value="UniProtKB-KW"/>
</dbReference>
<dbReference type="eggNOG" id="COG2226">
    <property type="taxonomic scope" value="Bacteria"/>
</dbReference>
<dbReference type="EMBL" id="AQRC01000006">
    <property type="protein sequence ID" value="KFE35088.1"/>
    <property type="molecule type" value="Genomic_DNA"/>
</dbReference>
<reference evidence="5 6" key="2">
    <citation type="journal article" date="2015" name="Antonie Van Leeuwenhoek">
        <title>Thioclava indica sp. nov., isolated from surface seawater of the Indian Ocean.</title>
        <authorList>
            <person name="Liu Y."/>
            <person name="Lai Q."/>
            <person name="Du J."/>
            <person name="Xu H."/>
            <person name="Jiang L."/>
            <person name="Shao Z."/>
        </authorList>
    </citation>
    <scope>NUCLEOTIDE SEQUENCE [LARGE SCALE GENOMIC DNA]</scope>
    <source>
        <strain evidence="5 6">13D2W-2</strain>
    </source>
</reference>
<keyword evidence="6" id="KW-1185">Reference proteome</keyword>
<keyword evidence="2" id="KW-0808">Transferase</keyword>
<evidence type="ECO:0000313" key="5">
    <source>
        <dbReference type="EMBL" id="KFE35088.1"/>
    </source>
</evidence>
<dbReference type="InterPro" id="IPR013216">
    <property type="entry name" value="Methyltransf_11"/>
</dbReference>
<dbReference type="PATRIC" id="fig|1317124.6.peg.1815"/>
<gene>
    <name evidence="5" type="ORF">DW2_08941</name>
</gene>
<evidence type="ECO:0000256" key="2">
    <source>
        <dbReference type="ARBA" id="ARBA00022679"/>
    </source>
</evidence>
<dbReference type="OrthoDB" id="9793723at2"/>
<accession>A0A085TWJ1</accession>
<dbReference type="InterPro" id="IPR029063">
    <property type="entry name" value="SAM-dependent_MTases_sf"/>
</dbReference>
<comment type="caution">
    <text evidence="5">The sequence shown here is derived from an EMBL/GenBank/DDBJ whole genome shotgun (WGS) entry which is preliminary data.</text>
</comment>
<dbReference type="InterPro" id="IPR050602">
    <property type="entry name" value="Malonyl-ACP_OMT"/>
</dbReference>
<protein>
    <recommendedName>
        <fullName evidence="4">Methyltransferase type 11 domain-containing protein</fullName>
    </recommendedName>
</protein>
<dbReference type="GO" id="GO:0008757">
    <property type="term" value="F:S-adenosylmethionine-dependent methyltransferase activity"/>
    <property type="evidence" value="ECO:0007669"/>
    <property type="project" value="InterPro"/>
</dbReference>
<dbReference type="AlphaFoldDB" id="A0A085TWJ1"/>
<dbReference type="STRING" id="1317124.DW2_08941"/>
<evidence type="ECO:0000259" key="4">
    <source>
        <dbReference type="Pfam" id="PF08241"/>
    </source>
</evidence>
<dbReference type="Gene3D" id="3.40.50.150">
    <property type="entry name" value="Vaccinia Virus protein VP39"/>
    <property type="match status" value="1"/>
</dbReference>
<dbReference type="PANTHER" id="PTHR13090">
    <property type="entry name" value="ARGININE-HYDROXYLASE NDUFAF5, MITOCHONDRIAL"/>
    <property type="match status" value="1"/>
</dbReference>
<evidence type="ECO:0000256" key="3">
    <source>
        <dbReference type="SAM" id="MobiDB-lite"/>
    </source>
</evidence>
<name>A0A085TWJ1_9RHOB</name>
<dbReference type="Pfam" id="PF08241">
    <property type="entry name" value="Methyltransf_11"/>
    <property type="match status" value="1"/>
</dbReference>
<dbReference type="RefSeq" id="WP_038145573.1">
    <property type="nucleotide sequence ID" value="NZ_AQRC01000006.1"/>
</dbReference>
<evidence type="ECO:0000313" key="6">
    <source>
        <dbReference type="Proteomes" id="UP000028607"/>
    </source>
</evidence>
<feature type="region of interest" description="Disordered" evidence="3">
    <location>
        <begin position="244"/>
        <end position="278"/>
    </location>
</feature>
<dbReference type="PANTHER" id="PTHR13090:SF1">
    <property type="entry name" value="ARGININE-HYDROXYLASE NDUFAF5, MITOCHONDRIAL"/>
    <property type="match status" value="1"/>
</dbReference>
<feature type="domain" description="Methyltransferase type 11" evidence="4">
    <location>
        <begin position="74"/>
        <end position="116"/>
    </location>
</feature>
<evidence type="ECO:0000256" key="1">
    <source>
        <dbReference type="ARBA" id="ARBA00022603"/>
    </source>
</evidence>
<organism evidence="5 6">
    <name type="scientific">Thioclava atlantica</name>
    <dbReference type="NCBI Taxonomy" id="1317124"/>
    <lineage>
        <taxon>Bacteria</taxon>
        <taxon>Pseudomonadati</taxon>
        <taxon>Pseudomonadota</taxon>
        <taxon>Alphaproteobacteria</taxon>
        <taxon>Rhodobacterales</taxon>
        <taxon>Paracoccaceae</taxon>
        <taxon>Thioclava</taxon>
    </lineage>
</organism>